<proteinExistence type="predicted"/>
<dbReference type="PANTHER" id="PTHR34606">
    <property type="entry name" value="BON DOMAIN-CONTAINING PROTEIN"/>
    <property type="match status" value="1"/>
</dbReference>
<dbReference type="Proteomes" id="UP001296776">
    <property type="component" value="Unassembled WGS sequence"/>
</dbReference>
<dbReference type="Gene3D" id="3.30.1340.30">
    <property type="match status" value="3"/>
</dbReference>
<reference evidence="2" key="2">
    <citation type="journal article" date="2020" name="Microorganisms">
        <title>Osmotic Adaptation and Compatible Solute Biosynthesis of Phototrophic Bacteria as Revealed from Genome Analyses.</title>
        <authorList>
            <person name="Imhoff J.F."/>
            <person name="Rahn T."/>
            <person name="Kunzel S."/>
            <person name="Keller A."/>
            <person name="Neulinger S.C."/>
        </authorList>
    </citation>
    <scope>NUCLEOTIDE SEQUENCE</scope>
    <source>
        <strain evidence="2">DSM 11080</strain>
    </source>
</reference>
<gene>
    <name evidence="2" type="ORF">CKO40_11660</name>
</gene>
<keyword evidence="3" id="KW-1185">Reference proteome</keyword>
<dbReference type="PROSITE" id="PS50914">
    <property type="entry name" value="BON"/>
    <property type="match status" value="3"/>
</dbReference>
<dbReference type="PANTHER" id="PTHR34606:SF15">
    <property type="entry name" value="BON DOMAIN-CONTAINING PROTEIN"/>
    <property type="match status" value="1"/>
</dbReference>
<dbReference type="InterPro" id="IPR007055">
    <property type="entry name" value="BON_dom"/>
</dbReference>
<organism evidence="2 3">
    <name type="scientific">Halochromatium glycolicum</name>
    <dbReference type="NCBI Taxonomy" id="85075"/>
    <lineage>
        <taxon>Bacteria</taxon>
        <taxon>Pseudomonadati</taxon>
        <taxon>Pseudomonadota</taxon>
        <taxon>Gammaproteobacteria</taxon>
        <taxon>Chromatiales</taxon>
        <taxon>Chromatiaceae</taxon>
        <taxon>Halochromatium</taxon>
    </lineage>
</organism>
<protein>
    <recommendedName>
        <fullName evidence="1">BON domain-containing protein</fullName>
    </recommendedName>
</protein>
<feature type="domain" description="BON" evidence="1">
    <location>
        <begin position="219"/>
        <end position="287"/>
    </location>
</feature>
<feature type="domain" description="BON" evidence="1">
    <location>
        <begin position="131"/>
        <end position="199"/>
    </location>
</feature>
<sequence length="289" mass="31370">MRPTDPRSLMMHHSKQTTLALILATLPMAQLPAAEAELPDAAKRMPGSDLWIESRLITAYSLNEHLNPFDIQVDSENGVVTIDGTVPSESQQQLALQLARDLGSVRTVEDRLKVDPNQGPEQEGELFRTIQDANITTRVQLQLLWNSQTGGLDIDVDSSNGTVTLQGTAATAAERRAAEQIALHTQGVRGVENRIEIEPEASPSDQPSDLLSQTLDQISDGWITTRVTASLRFDSAIKDGDINVSTNDGVVSLEGQIRSAEQKKLAGDKARSIYGVKQVNNQLEVKGSA</sequence>
<reference evidence="2" key="1">
    <citation type="submission" date="2017-08" db="EMBL/GenBank/DDBJ databases">
        <authorList>
            <person name="Imhoff J.F."/>
            <person name="Rahn T."/>
            <person name="Kuenzel S."/>
            <person name="Neulinger S.C."/>
        </authorList>
    </citation>
    <scope>NUCLEOTIDE SEQUENCE</scope>
    <source>
        <strain evidence="2">DSM 11080</strain>
    </source>
</reference>
<dbReference type="SMART" id="SM00749">
    <property type="entry name" value="BON"/>
    <property type="match status" value="3"/>
</dbReference>
<dbReference type="AlphaFoldDB" id="A0AAJ0U4X1"/>
<dbReference type="EMBL" id="NRSJ01000019">
    <property type="protein sequence ID" value="MBK1705178.1"/>
    <property type="molecule type" value="Genomic_DNA"/>
</dbReference>
<feature type="domain" description="BON" evidence="1">
    <location>
        <begin position="48"/>
        <end position="116"/>
    </location>
</feature>
<dbReference type="InterPro" id="IPR014004">
    <property type="entry name" value="Transpt-assoc_nodulatn_dom_bac"/>
</dbReference>
<evidence type="ECO:0000313" key="2">
    <source>
        <dbReference type="EMBL" id="MBK1705178.1"/>
    </source>
</evidence>
<dbReference type="InterPro" id="IPR051686">
    <property type="entry name" value="Lipoprotein_DolP"/>
</dbReference>
<evidence type="ECO:0000313" key="3">
    <source>
        <dbReference type="Proteomes" id="UP001296776"/>
    </source>
</evidence>
<evidence type="ECO:0000259" key="1">
    <source>
        <dbReference type="PROSITE" id="PS50914"/>
    </source>
</evidence>
<comment type="caution">
    <text evidence="2">The sequence shown here is derived from an EMBL/GenBank/DDBJ whole genome shotgun (WGS) entry which is preliminary data.</text>
</comment>
<dbReference type="Pfam" id="PF04972">
    <property type="entry name" value="BON"/>
    <property type="match status" value="3"/>
</dbReference>
<accession>A0AAJ0U4X1</accession>
<name>A0AAJ0U4X1_9GAMM</name>